<dbReference type="Proteomes" id="UP000285295">
    <property type="component" value="Unassembled WGS sequence"/>
</dbReference>
<organism evidence="2 3">
    <name type="scientific">Paenirhodobacter populi</name>
    <dbReference type="NCBI Taxonomy" id="2306993"/>
    <lineage>
        <taxon>Bacteria</taxon>
        <taxon>Pseudomonadati</taxon>
        <taxon>Pseudomonadota</taxon>
        <taxon>Alphaproteobacteria</taxon>
        <taxon>Rhodobacterales</taxon>
        <taxon>Rhodobacter group</taxon>
        <taxon>Paenirhodobacter</taxon>
    </lineage>
</organism>
<keyword evidence="1" id="KW-0472">Membrane</keyword>
<dbReference type="AlphaFoldDB" id="A0A443KF98"/>
<comment type="caution">
    <text evidence="2">The sequence shown here is derived from an EMBL/GenBank/DDBJ whole genome shotgun (WGS) entry which is preliminary data.</text>
</comment>
<evidence type="ECO:0000256" key="1">
    <source>
        <dbReference type="SAM" id="Phobius"/>
    </source>
</evidence>
<reference evidence="2 3" key="2">
    <citation type="submission" date="2019-01" db="EMBL/GenBank/DDBJ databases">
        <authorList>
            <person name="Li Y."/>
        </authorList>
    </citation>
    <scope>NUCLEOTIDE SEQUENCE [LARGE SCALE GENOMIC DNA]</scope>
    <source>
        <strain evidence="2 3">D19-10-3-21</strain>
    </source>
</reference>
<keyword evidence="1" id="KW-1133">Transmembrane helix</keyword>
<proteinExistence type="predicted"/>
<evidence type="ECO:0000313" key="3">
    <source>
        <dbReference type="Proteomes" id="UP000285295"/>
    </source>
</evidence>
<gene>
    <name evidence="2" type="ORF">D2T31_04865</name>
</gene>
<dbReference type="RefSeq" id="WP_128236482.1">
    <property type="nucleotide sequence ID" value="NZ_SAUX01000004.1"/>
</dbReference>
<keyword evidence="1" id="KW-0812">Transmembrane</keyword>
<sequence length="140" mass="14297">MSDRRFLPGWWIIPGLVGGAVVVATLATCAHAATGGADTPIYQCLDLPLLSANGIGPRGEPSDTYLAMVQERNARELAEFIDRLTPSYITGGSGRGNGSPATAAPASPALPSVDLPPGVGPFAACLIAICGIAVIARKKK</sequence>
<dbReference type="EMBL" id="SAUX01000004">
    <property type="protein sequence ID" value="RWR31333.1"/>
    <property type="molecule type" value="Genomic_DNA"/>
</dbReference>
<accession>A0A443KF98</accession>
<name>A0A443KF98_9RHOB</name>
<reference evidence="2 3" key="1">
    <citation type="submission" date="2019-01" db="EMBL/GenBank/DDBJ databases">
        <title>Sinorhodobacter populi sp. nov. isolated from the symptomatic bark tissue of Populus euramericana canker.</title>
        <authorList>
            <person name="Xu G."/>
        </authorList>
    </citation>
    <scope>NUCLEOTIDE SEQUENCE [LARGE SCALE GENOMIC DNA]</scope>
    <source>
        <strain evidence="2 3">D19-10-3-21</strain>
    </source>
</reference>
<protein>
    <submittedName>
        <fullName evidence="2">Uncharacterized protein</fullName>
    </submittedName>
</protein>
<feature type="transmembrane region" description="Helical" evidence="1">
    <location>
        <begin position="118"/>
        <end position="136"/>
    </location>
</feature>
<evidence type="ECO:0000313" key="2">
    <source>
        <dbReference type="EMBL" id="RWR31333.1"/>
    </source>
</evidence>